<evidence type="ECO:0000313" key="10">
    <source>
        <dbReference type="EMBL" id="MFC4210403.1"/>
    </source>
</evidence>
<feature type="transmembrane region" description="Helical" evidence="6">
    <location>
        <begin position="480"/>
        <end position="499"/>
    </location>
</feature>
<feature type="domain" description="Tyrosine-protein kinase G-rich" evidence="9">
    <location>
        <begin position="426"/>
        <end position="501"/>
    </location>
</feature>
<name>A0ABV8P8G2_9SPHI</name>
<proteinExistence type="predicted"/>
<dbReference type="InterPro" id="IPR032807">
    <property type="entry name" value="GNVR"/>
</dbReference>
<evidence type="ECO:0000256" key="5">
    <source>
        <dbReference type="ARBA" id="ARBA00023136"/>
    </source>
</evidence>
<dbReference type="Pfam" id="PF13807">
    <property type="entry name" value="GNVR"/>
    <property type="match status" value="1"/>
</dbReference>
<dbReference type="PANTHER" id="PTHR32309">
    <property type="entry name" value="TYROSINE-PROTEIN KINASE"/>
    <property type="match status" value="1"/>
</dbReference>
<dbReference type="RefSeq" id="WP_378982155.1">
    <property type="nucleotide sequence ID" value="NZ_JBHSBW010000007.1"/>
</dbReference>
<keyword evidence="11" id="KW-1185">Reference proteome</keyword>
<dbReference type="Proteomes" id="UP001595789">
    <property type="component" value="Unassembled WGS sequence"/>
</dbReference>
<keyword evidence="2" id="KW-1003">Cell membrane</keyword>
<gene>
    <name evidence="10" type="ORF">ACFOWA_04370</name>
</gene>
<evidence type="ECO:0000313" key="11">
    <source>
        <dbReference type="Proteomes" id="UP001595789"/>
    </source>
</evidence>
<dbReference type="InterPro" id="IPR025669">
    <property type="entry name" value="AAA_dom"/>
</dbReference>
<dbReference type="InterPro" id="IPR050445">
    <property type="entry name" value="Bact_polysacc_biosynth/exp"/>
</dbReference>
<dbReference type="PANTHER" id="PTHR32309:SF13">
    <property type="entry name" value="FERRIC ENTEROBACTIN TRANSPORT PROTEIN FEPE"/>
    <property type="match status" value="1"/>
</dbReference>
<feature type="domain" description="Polysaccharide chain length determinant N-terminal" evidence="7">
    <location>
        <begin position="32"/>
        <end position="108"/>
    </location>
</feature>
<accession>A0ABV8P8G2</accession>
<evidence type="ECO:0000256" key="2">
    <source>
        <dbReference type="ARBA" id="ARBA00022475"/>
    </source>
</evidence>
<keyword evidence="3 6" id="KW-0812">Transmembrane</keyword>
<dbReference type="Gene3D" id="3.40.50.300">
    <property type="entry name" value="P-loop containing nucleotide triphosphate hydrolases"/>
    <property type="match status" value="1"/>
</dbReference>
<evidence type="ECO:0000259" key="8">
    <source>
        <dbReference type="Pfam" id="PF13614"/>
    </source>
</evidence>
<dbReference type="InterPro" id="IPR003856">
    <property type="entry name" value="LPS_length_determ_N"/>
</dbReference>
<dbReference type="EMBL" id="JBHSBW010000007">
    <property type="protein sequence ID" value="MFC4210403.1"/>
    <property type="molecule type" value="Genomic_DNA"/>
</dbReference>
<comment type="caution">
    <text evidence="10">The sequence shown here is derived from an EMBL/GenBank/DDBJ whole genome shotgun (WGS) entry which is preliminary data.</text>
</comment>
<keyword evidence="5 6" id="KW-0472">Membrane</keyword>
<dbReference type="SUPFAM" id="SSF52540">
    <property type="entry name" value="P-loop containing nucleoside triphosphate hydrolases"/>
    <property type="match status" value="1"/>
</dbReference>
<feature type="transmembrane region" description="Helical" evidence="6">
    <location>
        <begin position="452"/>
        <end position="474"/>
    </location>
</feature>
<evidence type="ECO:0000259" key="9">
    <source>
        <dbReference type="Pfam" id="PF13807"/>
    </source>
</evidence>
<feature type="transmembrane region" description="Helical" evidence="6">
    <location>
        <begin position="30"/>
        <end position="48"/>
    </location>
</feature>
<dbReference type="Pfam" id="PF02706">
    <property type="entry name" value="Wzz"/>
    <property type="match status" value="1"/>
</dbReference>
<evidence type="ECO:0000256" key="1">
    <source>
        <dbReference type="ARBA" id="ARBA00004651"/>
    </source>
</evidence>
<feature type="domain" description="AAA" evidence="8">
    <location>
        <begin position="566"/>
        <end position="650"/>
    </location>
</feature>
<evidence type="ECO:0000256" key="6">
    <source>
        <dbReference type="SAM" id="Phobius"/>
    </source>
</evidence>
<dbReference type="InterPro" id="IPR027417">
    <property type="entry name" value="P-loop_NTPase"/>
</dbReference>
<reference evidence="11" key="1">
    <citation type="journal article" date="2019" name="Int. J. Syst. Evol. Microbiol.">
        <title>The Global Catalogue of Microorganisms (GCM) 10K type strain sequencing project: providing services to taxonomists for standard genome sequencing and annotation.</title>
        <authorList>
            <consortium name="The Broad Institute Genomics Platform"/>
            <consortium name="The Broad Institute Genome Sequencing Center for Infectious Disease"/>
            <person name="Wu L."/>
            <person name="Ma J."/>
        </authorList>
    </citation>
    <scope>NUCLEOTIDE SEQUENCE [LARGE SCALE GENOMIC DNA]</scope>
    <source>
        <strain evidence="11">CCM 8691</strain>
    </source>
</reference>
<sequence length="660" mass="74191">MTNKISNGMNSQVKSQSVLTIILSRYLPKWPFFLLSILTALVMAFLYLKVVSPVYEIKASLVIEDKDKVEKQKAALDEIDLANTSKKVEIEMEVLKSRPLINKVITDLNAWSSYYDSNKKELYNTSPIVYKLIDNQPSYEGMVYVKILDASNIELTFGKNTIRTRFDKAFKSAIGLGLIKNTKFVKSYIGSTIEMNFENAEDVVTKYQSNLETRLVDKLAPIIELSYKDENTERGKDFLNYLIAEYKNNSTDEKNKLIKNTLSFIDERLGLLSGELTTVEKDIEGYKSSRGLTDISAESNIYLQNMQSNDGKLNDVNIQIRVIEGIEDAINKNSVPATIGIEDKGLVNLIDQLSKLQLERNKLLATTPETNYLFAPIKEQIETTKSAIKENVRNIKLSLLGMKNSLQNVNSNVESSIKSLPGQERGYISIKRQQGIKENLYTYLLQKREEVALSYATTLASANIIEMAYINTVIWPKKSFTYAIALVIALIITASIVFARETFNNTICYPAEVEDMIEKPILCEIGSVQKYNKSLALLGNDPTLSQQFRVLRSEIDYLHGNKRKGRITIITSSKPGEGKSFIAYNLSASLASSGRKTILVELNLQSPCLVELFKLSVVHPGIVNYLNKKDSINEIIQNSKLENLDVITSGEASKKPSELI</sequence>
<keyword evidence="4 6" id="KW-1133">Transmembrane helix</keyword>
<evidence type="ECO:0000256" key="3">
    <source>
        <dbReference type="ARBA" id="ARBA00022692"/>
    </source>
</evidence>
<protein>
    <submittedName>
        <fullName evidence="10">GumC family protein</fullName>
    </submittedName>
</protein>
<organism evidence="10 11">
    <name type="scientific">Pedobacter lithocola</name>
    <dbReference type="NCBI Taxonomy" id="1908239"/>
    <lineage>
        <taxon>Bacteria</taxon>
        <taxon>Pseudomonadati</taxon>
        <taxon>Bacteroidota</taxon>
        <taxon>Sphingobacteriia</taxon>
        <taxon>Sphingobacteriales</taxon>
        <taxon>Sphingobacteriaceae</taxon>
        <taxon>Pedobacter</taxon>
    </lineage>
</organism>
<evidence type="ECO:0000259" key="7">
    <source>
        <dbReference type="Pfam" id="PF02706"/>
    </source>
</evidence>
<dbReference type="Pfam" id="PF13614">
    <property type="entry name" value="AAA_31"/>
    <property type="match status" value="1"/>
</dbReference>
<comment type="subcellular location">
    <subcellularLocation>
        <location evidence="1">Cell membrane</location>
        <topology evidence="1">Multi-pass membrane protein</topology>
    </subcellularLocation>
</comment>
<evidence type="ECO:0000256" key="4">
    <source>
        <dbReference type="ARBA" id="ARBA00022989"/>
    </source>
</evidence>